<sequence>MKSKIVRSPFAIAWERSSRKPKSFGSRFADVCIWAVILLMTILCVLPLLNMVSISFSDRVAAQANEVGLLPVNFNVNAYAVLLGDAQFWRSFLVSVERVVLGTALNMGLTILMAYPLSKHKREFGARNIYMNLLIFAMLFSGGMIPTFLVVKNLGLLDTIWALILPGAVPIFNVILLMNFFKSIPSSLEEAAIMDGATKLNVLLKVYLPISLPALATISLFAIVGHWNDYFSGLLYINKAANYPLQTYIQQLNIDVTKITDVSQLKAVASISNQTLNAAKIVVSTIPVLLIYPFLQKYFTSGLVIGSVKE</sequence>
<evidence type="ECO:0000256" key="6">
    <source>
        <dbReference type="ARBA" id="ARBA00023136"/>
    </source>
</evidence>
<dbReference type="Proteomes" id="UP001589609">
    <property type="component" value="Unassembled WGS sequence"/>
</dbReference>
<organism evidence="9 10">
    <name type="scientific">Ectobacillus funiculus</name>
    <dbReference type="NCBI Taxonomy" id="137993"/>
    <lineage>
        <taxon>Bacteria</taxon>
        <taxon>Bacillati</taxon>
        <taxon>Bacillota</taxon>
        <taxon>Bacilli</taxon>
        <taxon>Bacillales</taxon>
        <taxon>Bacillaceae</taxon>
        <taxon>Ectobacillus</taxon>
    </lineage>
</organism>
<dbReference type="Gene3D" id="1.10.3720.10">
    <property type="entry name" value="MetI-like"/>
    <property type="match status" value="1"/>
</dbReference>
<reference evidence="9 10" key="1">
    <citation type="submission" date="2024-09" db="EMBL/GenBank/DDBJ databases">
        <authorList>
            <person name="Sun Q."/>
            <person name="Mori K."/>
        </authorList>
    </citation>
    <scope>NUCLEOTIDE SEQUENCE [LARGE SCALE GENOMIC DNA]</scope>
    <source>
        <strain evidence="9 10">JCM 11201</strain>
    </source>
</reference>
<feature type="domain" description="ABC transmembrane type-1" evidence="8">
    <location>
        <begin position="88"/>
        <end position="295"/>
    </location>
</feature>
<evidence type="ECO:0000256" key="3">
    <source>
        <dbReference type="ARBA" id="ARBA00022475"/>
    </source>
</evidence>
<proteinExistence type="inferred from homology"/>
<dbReference type="EMBL" id="JBHMAF010000189">
    <property type="protein sequence ID" value="MFB9761295.1"/>
    <property type="molecule type" value="Genomic_DNA"/>
</dbReference>
<comment type="subcellular location">
    <subcellularLocation>
        <location evidence="1 7">Cell membrane</location>
        <topology evidence="1 7">Multi-pass membrane protein</topology>
    </subcellularLocation>
</comment>
<dbReference type="SUPFAM" id="SSF161098">
    <property type="entry name" value="MetI-like"/>
    <property type="match status" value="1"/>
</dbReference>
<evidence type="ECO:0000256" key="1">
    <source>
        <dbReference type="ARBA" id="ARBA00004651"/>
    </source>
</evidence>
<dbReference type="RefSeq" id="WP_379951484.1">
    <property type="nucleotide sequence ID" value="NZ_JBHMAF010000189.1"/>
</dbReference>
<dbReference type="InterPro" id="IPR000515">
    <property type="entry name" value="MetI-like"/>
</dbReference>
<feature type="transmembrane region" description="Helical" evidence="7">
    <location>
        <begin position="160"/>
        <end position="181"/>
    </location>
</feature>
<feature type="transmembrane region" description="Helical" evidence="7">
    <location>
        <begin position="129"/>
        <end position="148"/>
    </location>
</feature>
<evidence type="ECO:0000259" key="8">
    <source>
        <dbReference type="PROSITE" id="PS50928"/>
    </source>
</evidence>
<evidence type="ECO:0000256" key="7">
    <source>
        <dbReference type="RuleBase" id="RU363032"/>
    </source>
</evidence>
<keyword evidence="10" id="KW-1185">Reference proteome</keyword>
<keyword evidence="4 7" id="KW-0812">Transmembrane</keyword>
<feature type="transmembrane region" description="Helical" evidence="7">
    <location>
        <begin position="99"/>
        <end position="117"/>
    </location>
</feature>
<comment type="similarity">
    <text evidence="7">Belongs to the binding-protein-dependent transport system permease family.</text>
</comment>
<evidence type="ECO:0000256" key="4">
    <source>
        <dbReference type="ARBA" id="ARBA00022692"/>
    </source>
</evidence>
<evidence type="ECO:0000313" key="10">
    <source>
        <dbReference type="Proteomes" id="UP001589609"/>
    </source>
</evidence>
<dbReference type="CDD" id="cd06261">
    <property type="entry name" value="TM_PBP2"/>
    <property type="match status" value="1"/>
</dbReference>
<dbReference type="PANTHER" id="PTHR43744">
    <property type="entry name" value="ABC TRANSPORTER PERMEASE PROTEIN MG189-RELATED-RELATED"/>
    <property type="match status" value="1"/>
</dbReference>
<dbReference type="PANTHER" id="PTHR43744:SF9">
    <property type="entry name" value="POLYGALACTURONAN_RHAMNOGALACTURONAN TRANSPORT SYSTEM PERMEASE PROTEIN YTCP"/>
    <property type="match status" value="1"/>
</dbReference>
<keyword evidence="6 7" id="KW-0472">Membrane</keyword>
<evidence type="ECO:0000256" key="5">
    <source>
        <dbReference type="ARBA" id="ARBA00022989"/>
    </source>
</evidence>
<evidence type="ECO:0000256" key="2">
    <source>
        <dbReference type="ARBA" id="ARBA00022448"/>
    </source>
</evidence>
<accession>A0ABV5WL03</accession>
<protein>
    <submittedName>
        <fullName evidence="9">Carbohydrate ABC transporter permease</fullName>
    </submittedName>
</protein>
<comment type="caution">
    <text evidence="9">The sequence shown here is derived from an EMBL/GenBank/DDBJ whole genome shotgun (WGS) entry which is preliminary data.</text>
</comment>
<gene>
    <name evidence="9" type="ORF">ACFFMS_23890</name>
</gene>
<keyword evidence="2 7" id="KW-0813">Transport</keyword>
<feature type="transmembrane region" description="Helical" evidence="7">
    <location>
        <begin position="202"/>
        <end position="224"/>
    </location>
</feature>
<feature type="transmembrane region" description="Helical" evidence="7">
    <location>
        <begin position="28"/>
        <end position="49"/>
    </location>
</feature>
<keyword evidence="3" id="KW-1003">Cell membrane</keyword>
<keyword evidence="5 7" id="KW-1133">Transmembrane helix</keyword>
<dbReference type="PROSITE" id="PS50928">
    <property type="entry name" value="ABC_TM1"/>
    <property type="match status" value="1"/>
</dbReference>
<name>A0ABV5WL03_9BACI</name>
<evidence type="ECO:0000313" key="9">
    <source>
        <dbReference type="EMBL" id="MFB9761295.1"/>
    </source>
</evidence>
<dbReference type="InterPro" id="IPR035906">
    <property type="entry name" value="MetI-like_sf"/>
</dbReference>
<dbReference type="Pfam" id="PF00528">
    <property type="entry name" value="BPD_transp_1"/>
    <property type="match status" value="1"/>
</dbReference>